<dbReference type="Gene3D" id="1.10.510.10">
    <property type="entry name" value="Transferase(Phosphotransferase) domain 1"/>
    <property type="match status" value="1"/>
</dbReference>
<keyword evidence="6" id="KW-0067">ATP-binding</keyword>
<evidence type="ECO:0000313" key="11">
    <source>
        <dbReference type="Proteomes" id="UP000720189"/>
    </source>
</evidence>
<evidence type="ECO:0000256" key="5">
    <source>
        <dbReference type="ARBA" id="ARBA00022777"/>
    </source>
</evidence>
<dbReference type="GO" id="GO:0004674">
    <property type="term" value="F:protein serine/threonine kinase activity"/>
    <property type="evidence" value="ECO:0007669"/>
    <property type="project" value="UniProtKB-KW"/>
</dbReference>
<evidence type="ECO:0000256" key="7">
    <source>
        <dbReference type="ARBA" id="ARBA00047899"/>
    </source>
</evidence>
<dbReference type="PANTHER" id="PTHR47634:SF9">
    <property type="entry name" value="PROTEIN KINASE DOMAIN-CONTAINING PROTEIN-RELATED"/>
    <property type="match status" value="1"/>
</dbReference>
<dbReference type="RefSeq" id="XP_046040665.1">
    <property type="nucleotide sequence ID" value="XM_046196542.1"/>
</dbReference>
<dbReference type="SUPFAM" id="SSF56112">
    <property type="entry name" value="Protein kinase-like (PK-like)"/>
    <property type="match status" value="1"/>
</dbReference>
<feature type="domain" description="Protein kinase" evidence="9">
    <location>
        <begin position="52"/>
        <end position="260"/>
    </location>
</feature>
<reference evidence="10" key="1">
    <citation type="journal article" date="2021" name="Nat. Commun.">
        <title>Genetic determinants of endophytism in the Arabidopsis root mycobiome.</title>
        <authorList>
            <person name="Mesny F."/>
            <person name="Miyauchi S."/>
            <person name="Thiergart T."/>
            <person name="Pickel B."/>
            <person name="Atanasova L."/>
            <person name="Karlsson M."/>
            <person name="Huettel B."/>
            <person name="Barry K.W."/>
            <person name="Haridas S."/>
            <person name="Chen C."/>
            <person name="Bauer D."/>
            <person name="Andreopoulos W."/>
            <person name="Pangilinan J."/>
            <person name="LaButti K."/>
            <person name="Riley R."/>
            <person name="Lipzen A."/>
            <person name="Clum A."/>
            <person name="Drula E."/>
            <person name="Henrissat B."/>
            <person name="Kohler A."/>
            <person name="Grigoriev I.V."/>
            <person name="Martin F.M."/>
            <person name="Hacquard S."/>
        </authorList>
    </citation>
    <scope>NUCLEOTIDE SEQUENCE</scope>
    <source>
        <strain evidence="10">MPI-CAGE-AT-0023</strain>
    </source>
</reference>
<evidence type="ECO:0000259" key="9">
    <source>
        <dbReference type="SMART" id="SM00220"/>
    </source>
</evidence>
<evidence type="ECO:0000256" key="8">
    <source>
        <dbReference type="ARBA" id="ARBA00048679"/>
    </source>
</evidence>
<comment type="caution">
    <text evidence="10">The sequence shown here is derived from an EMBL/GenBank/DDBJ whole genome shotgun (WGS) entry which is preliminary data.</text>
</comment>
<organism evidence="10 11">
    <name type="scientific">Fusarium redolens</name>
    <dbReference type="NCBI Taxonomy" id="48865"/>
    <lineage>
        <taxon>Eukaryota</taxon>
        <taxon>Fungi</taxon>
        <taxon>Dikarya</taxon>
        <taxon>Ascomycota</taxon>
        <taxon>Pezizomycotina</taxon>
        <taxon>Sordariomycetes</taxon>
        <taxon>Hypocreomycetidae</taxon>
        <taxon>Hypocreales</taxon>
        <taxon>Nectriaceae</taxon>
        <taxon>Fusarium</taxon>
        <taxon>Fusarium redolens species complex</taxon>
    </lineage>
</organism>
<dbReference type="InterPro" id="IPR011009">
    <property type="entry name" value="Kinase-like_dom_sf"/>
</dbReference>
<keyword evidence="2" id="KW-0723">Serine/threonine-protein kinase</keyword>
<keyword evidence="3" id="KW-0808">Transferase</keyword>
<dbReference type="InterPro" id="IPR051334">
    <property type="entry name" value="SRPK"/>
</dbReference>
<proteinExistence type="predicted"/>
<dbReference type="SMART" id="SM00220">
    <property type="entry name" value="S_TKc"/>
    <property type="match status" value="1"/>
</dbReference>
<dbReference type="Gene3D" id="3.30.200.20">
    <property type="entry name" value="Phosphorylase Kinase, domain 1"/>
    <property type="match status" value="1"/>
</dbReference>
<dbReference type="EC" id="2.7.11.1" evidence="1"/>
<dbReference type="EMBL" id="JAGMUX010000050">
    <property type="protein sequence ID" value="KAH7202718.1"/>
    <property type="molecule type" value="Genomic_DNA"/>
</dbReference>
<dbReference type="GO" id="GO:0050684">
    <property type="term" value="P:regulation of mRNA processing"/>
    <property type="evidence" value="ECO:0007669"/>
    <property type="project" value="TreeGrafter"/>
</dbReference>
<keyword evidence="4" id="KW-0547">Nucleotide-binding</keyword>
<evidence type="ECO:0000256" key="6">
    <source>
        <dbReference type="ARBA" id="ARBA00022840"/>
    </source>
</evidence>
<name>A0A9P9FVB8_FUSRE</name>
<keyword evidence="11" id="KW-1185">Reference proteome</keyword>
<dbReference type="GO" id="GO:0000245">
    <property type="term" value="P:spliceosomal complex assembly"/>
    <property type="evidence" value="ECO:0007669"/>
    <property type="project" value="TreeGrafter"/>
</dbReference>
<evidence type="ECO:0000256" key="2">
    <source>
        <dbReference type="ARBA" id="ARBA00022527"/>
    </source>
</evidence>
<dbReference type="OrthoDB" id="5979581at2759"/>
<gene>
    <name evidence="10" type="ORF">BKA55DRAFT_600537</name>
</gene>
<keyword evidence="5" id="KW-0418">Kinase</keyword>
<dbReference type="AlphaFoldDB" id="A0A9P9FVB8"/>
<comment type="catalytic activity">
    <reaction evidence="8">
        <text>L-seryl-[protein] + ATP = O-phospho-L-seryl-[protein] + ADP + H(+)</text>
        <dbReference type="Rhea" id="RHEA:17989"/>
        <dbReference type="Rhea" id="RHEA-COMP:9863"/>
        <dbReference type="Rhea" id="RHEA-COMP:11604"/>
        <dbReference type="ChEBI" id="CHEBI:15378"/>
        <dbReference type="ChEBI" id="CHEBI:29999"/>
        <dbReference type="ChEBI" id="CHEBI:30616"/>
        <dbReference type="ChEBI" id="CHEBI:83421"/>
        <dbReference type="ChEBI" id="CHEBI:456216"/>
        <dbReference type="EC" id="2.7.11.1"/>
    </reaction>
</comment>
<dbReference type="PANTHER" id="PTHR47634">
    <property type="entry name" value="PROTEIN KINASE DOMAIN-CONTAINING PROTEIN-RELATED"/>
    <property type="match status" value="1"/>
</dbReference>
<dbReference type="InterPro" id="IPR000719">
    <property type="entry name" value="Prot_kinase_dom"/>
</dbReference>
<dbReference type="Proteomes" id="UP000720189">
    <property type="component" value="Unassembled WGS sequence"/>
</dbReference>
<dbReference type="GeneID" id="70226496"/>
<protein>
    <recommendedName>
        <fullName evidence="1">non-specific serine/threonine protein kinase</fullName>
        <ecNumber evidence="1">2.7.11.1</ecNumber>
    </recommendedName>
</protein>
<evidence type="ECO:0000313" key="10">
    <source>
        <dbReference type="EMBL" id="KAH7202718.1"/>
    </source>
</evidence>
<evidence type="ECO:0000256" key="1">
    <source>
        <dbReference type="ARBA" id="ARBA00012513"/>
    </source>
</evidence>
<evidence type="ECO:0000256" key="4">
    <source>
        <dbReference type="ARBA" id="ARBA00022741"/>
    </source>
</evidence>
<comment type="catalytic activity">
    <reaction evidence="7">
        <text>L-threonyl-[protein] + ATP = O-phospho-L-threonyl-[protein] + ADP + H(+)</text>
        <dbReference type="Rhea" id="RHEA:46608"/>
        <dbReference type="Rhea" id="RHEA-COMP:11060"/>
        <dbReference type="Rhea" id="RHEA-COMP:11605"/>
        <dbReference type="ChEBI" id="CHEBI:15378"/>
        <dbReference type="ChEBI" id="CHEBI:30013"/>
        <dbReference type="ChEBI" id="CHEBI:30616"/>
        <dbReference type="ChEBI" id="CHEBI:61977"/>
        <dbReference type="ChEBI" id="CHEBI:456216"/>
        <dbReference type="EC" id="2.7.11.1"/>
    </reaction>
</comment>
<accession>A0A9P9FVB8</accession>
<evidence type="ECO:0000256" key="3">
    <source>
        <dbReference type="ARBA" id="ARBA00022679"/>
    </source>
</evidence>
<dbReference type="GO" id="GO:0005524">
    <property type="term" value="F:ATP binding"/>
    <property type="evidence" value="ECO:0007669"/>
    <property type="project" value="UniProtKB-KW"/>
</dbReference>
<sequence>MPPPNRIGTTNCSDFVDLEDKHKFNKVAEDLELYTWGSYYPTYIGDILANRYCIDYKLGHSGFSVVWMAYNMHSKRDIALKIMVLGDSGERECYMQDEIKNSVSDTSCLLVYQDTFLITGSCGHLNSANVMMILLSIQQKPGELVMPIALRKELVMQRGQLPAIYCASERVHGVDLSFISDMWSYMCLFVELYGDSCDLEWYNQHQKPSPHLGLEDKILRLRPDINTTELRLILDILRWGFLYLPEHRLTAVQLLDSVLFKDLMAIYRL</sequence>